<dbReference type="Pfam" id="PF07738">
    <property type="entry name" value="Sad1_UNC"/>
    <property type="match status" value="1"/>
</dbReference>
<dbReference type="GO" id="GO:0043495">
    <property type="term" value="F:protein-membrane adaptor activity"/>
    <property type="evidence" value="ECO:0007669"/>
    <property type="project" value="TreeGrafter"/>
</dbReference>
<evidence type="ECO:0000259" key="5">
    <source>
        <dbReference type="PROSITE" id="PS51469"/>
    </source>
</evidence>
<dbReference type="InterPro" id="IPR012919">
    <property type="entry name" value="SUN_dom"/>
</dbReference>
<dbReference type="PANTHER" id="PTHR12911">
    <property type="entry name" value="SAD1/UNC-84-LIKE PROTEIN-RELATED"/>
    <property type="match status" value="1"/>
</dbReference>
<evidence type="ECO:0000256" key="4">
    <source>
        <dbReference type="ARBA" id="ARBA00023136"/>
    </source>
</evidence>
<evidence type="ECO:0000313" key="7">
    <source>
        <dbReference type="Proteomes" id="UP000193719"/>
    </source>
</evidence>
<dbReference type="EMBL" id="MCFH01000047">
    <property type="protein sequence ID" value="ORX44175.1"/>
    <property type="molecule type" value="Genomic_DNA"/>
</dbReference>
<dbReference type="AlphaFoldDB" id="A0A1Y1UZZ0"/>
<keyword evidence="4" id="KW-0472">Membrane</keyword>
<dbReference type="STRING" id="1754191.A0A1Y1UZZ0"/>
<dbReference type="PANTHER" id="PTHR12911:SF8">
    <property type="entry name" value="KLAROID PROTEIN-RELATED"/>
    <property type="match status" value="1"/>
</dbReference>
<comment type="caution">
    <text evidence="6">The sequence shown here is derived from an EMBL/GenBank/DDBJ whole genome shotgun (WGS) entry which is preliminary data.</text>
</comment>
<evidence type="ECO:0000313" key="6">
    <source>
        <dbReference type="EMBL" id="ORX44175.1"/>
    </source>
</evidence>
<protein>
    <recommendedName>
        <fullName evidence="5">SUN domain-containing protein</fullName>
    </recommendedName>
</protein>
<gene>
    <name evidence="6" type="ORF">BCR36DRAFT_415207</name>
</gene>
<dbReference type="Gene3D" id="2.60.120.260">
    <property type="entry name" value="Galactose-binding domain-like"/>
    <property type="match status" value="1"/>
</dbReference>
<keyword evidence="2" id="KW-0812">Transmembrane</keyword>
<dbReference type="OrthoDB" id="342281at2759"/>
<dbReference type="InterPro" id="IPR045119">
    <property type="entry name" value="SUN1-5"/>
</dbReference>
<name>A0A1Y1UZZ0_9FUNG</name>
<reference evidence="6 7" key="1">
    <citation type="submission" date="2016-08" db="EMBL/GenBank/DDBJ databases">
        <title>Genomes of anaerobic fungi encode conserved fungal cellulosomes for biomass hydrolysis.</title>
        <authorList>
            <consortium name="DOE Joint Genome Institute"/>
            <person name="Haitjema C.H."/>
            <person name="Gilmore S.P."/>
            <person name="Henske J.K."/>
            <person name="Solomon K.V."/>
            <person name="De Groot R."/>
            <person name="Kuo A."/>
            <person name="Mondo S.J."/>
            <person name="Salamov A.A."/>
            <person name="Labutti K."/>
            <person name="Zhao Z."/>
            <person name="Chiniquy J."/>
            <person name="Barry K."/>
            <person name="Brewer H.M."/>
            <person name="Purvine S.O."/>
            <person name="Wright A.T."/>
            <person name="Boxma B."/>
            <person name="Van Alen T."/>
            <person name="Hackstein J.H."/>
            <person name="Baker S.E."/>
            <person name="Grigoriev I.V."/>
            <person name="O'Malley M.A."/>
        </authorList>
    </citation>
    <scope>NUCLEOTIDE SEQUENCE [LARGE SCALE GENOMIC DNA]</scope>
    <source>
        <strain evidence="7">finn</strain>
    </source>
</reference>
<feature type="domain" description="SUN" evidence="5">
    <location>
        <begin position="641"/>
        <end position="838"/>
    </location>
</feature>
<evidence type="ECO:0000256" key="2">
    <source>
        <dbReference type="ARBA" id="ARBA00022692"/>
    </source>
</evidence>
<evidence type="ECO:0000256" key="3">
    <source>
        <dbReference type="ARBA" id="ARBA00022989"/>
    </source>
</evidence>
<proteinExistence type="predicted"/>
<keyword evidence="3" id="KW-1133">Transmembrane helix</keyword>
<dbReference type="GO" id="GO:0034993">
    <property type="term" value="C:meiotic nuclear membrane microtubule tethering complex"/>
    <property type="evidence" value="ECO:0007669"/>
    <property type="project" value="TreeGrafter"/>
</dbReference>
<sequence length="838" mass="98272">MVINTKLLKGYKEVNEQRITIIQECKVHHKVYELYIDPKNLNVKEIKECLQSSDKNWKERIINFTVFLLTFNSNSRSTIKEITFEVSYLFHFCTTLKSWTKSLKSSLIPTTITTTLFQTHTHPHYHYPSYHPSKSSSFDNFCILPKYQLLKNEWLEYHYYHPTLDVDSIYSSLISHVVCDRHESQDMTVQGKEFKEIPDFSEIFRKLDRIQGSLNQLDSTYHSIANKLTVSKENNKRMNGILEEFSLEIYSLYKKLKRLEERLFYTVKAKANALDYQYKKSLEREERILKVLYDHMSQLYTTQIEFIQQVNSLLPFVETPQRHGMSEAYIKQKYFLLCQQMNKYKMMLTAFELPLNLLIHKESMPYFEDFLQFLGKESQTLKDYIHTLNWKDPSLAHFNKKNQCVWKSPVEHLVEDIHCPLNPPPPSPSPNHSTMPPLNFQENIFYKLYQIYHERLLKLKQENYQRNKTNHQFFDEMKRMRHQLDNVQSIIEMLGSNQQKLENKFRSIEQLLKLSPVSKNNKKNNSSHSFPLIVSHIPSSQVQFICMNTSPDFDNVSSSSSSNASYQCPVFNNEFVDLVYQYVMKKIQETDHGVDQPDYALKSSGGFIVYPLTSPSYQGGEEKKEDDHHYHDSLDHHLIKDKESTFASSNPLFRNQPSSFFKVLLSKYFLPAGFSFYSSPELVLDPHILPGYGWIMNGSSGYITIGLAKPIYPKSITIDHIPSNLDLENTMSSAPRYIEVLGIYDINQFKLYSHLPGNTKKITRMNHQEHENEITLIPLFEFNPSTSSSITPTTNSLTIPIPENIYVKIRKPISYLHVKILSNWGNQKYTCIYRIRVH</sequence>
<evidence type="ECO:0000256" key="1">
    <source>
        <dbReference type="ARBA" id="ARBA00004370"/>
    </source>
</evidence>
<organism evidence="6 7">
    <name type="scientific">Piromyces finnis</name>
    <dbReference type="NCBI Taxonomy" id="1754191"/>
    <lineage>
        <taxon>Eukaryota</taxon>
        <taxon>Fungi</taxon>
        <taxon>Fungi incertae sedis</taxon>
        <taxon>Chytridiomycota</taxon>
        <taxon>Chytridiomycota incertae sedis</taxon>
        <taxon>Neocallimastigomycetes</taxon>
        <taxon>Neocallimastigales</taxon>
        <taxon>Neocallimastigaceae</taxon>
        <taxon>Piromyces</taxon>
    </lineage>
</organism>
<keyword evidence="7" id="KW-1185">Reference proteome</keyword>
<dbReference type="Proteomes" id="UP000193719">
    <property type="component" value="Unassembled WGS sequence"/>
</dbReference>
<accession>A0A1Y1UZZ0</accession>
<comment type="subcellular location">
    <subcellularLocation>
        <location evidence="1">Membrane</location>
    </subcellularLocation>
</comment>
<dbReference type="PROSITE" id="PS51469">
    <property type="entry name" value="SUN"/>
    <property type="match status" value="1"/>
</dbReference>
<reference evidence="6 7" key="2">
    <citation type="submission" date="2016-08" db="EMBL/GenBank/DDBJ databases">
        <title>Pervasive Adenine N6-methylation of Active Genes in Fungi.</title>
        <authorList>
            <consortium name="DOE Joint Genome Institute"/>
            <person name="Mondo S.J."/>
            <person name="Dannebaum R.O."/>
            <person name="Kuo R.C."/>
            <person name="Labutti K."/>
            <person name="Haridas S."/>
            <person name="Kuo A."/>
            <person name="Salamov A."/>
            <person name="Ahrendt S.R."/>
            <person name="Lipzen A."/>
            <person name="Sullivan W."/>
            <person name="Andreopoulos W.B."/>
            <person name="Clum A."/>
            <person name="Lindquist E."/>
            <person name="Daum C."/>
            <person name="Ramamoorthy G.K."/>
            <person name="Gryganskyi A."/>
            <person name="Culley D."/>
            <person name="Magnuson J.K."/>
            <person name="James T.Y."/>
            <person name="O'Malley M.A."/>
            <person name="Stajich J.E."/>
            <person name="Spatafora J.W."/>
            <person name="Visel A."/>
            <person name="Grigoriev I.V."/>
        </authorList>
    </citation>
    <scope>NUCLEOTIDE SEQUENCE [LARGE SCALE GENOMIC DNA]</scope>
    <source>
        <strain evidence="7">finn</strain>
    </source>
</reference>